<dbReference type="OrthoDB" id="8197637at2759"/>
<dbReference type="Proteomes" id="UP000192223">
    <property type="component" value="Unplaced"/>
</dbReference>
<sequence>MMENLISEPQWILDRKGSGPLFWRRTSISRKNQRVKFRHDVEVLEFCRSEHEMETFLQQQQPEEQEESNTISMGMTAIVCLMVTVLLPWYLIGVE</sequence>
<dbReference type="STRING" id="224129.A0A1W4X7F9"/>
<proteinExistence type="predicted"/>
<name>A0A1W4X7F9_AGRPL</name>
<dbReference type="KEGG" id="apln:108739385"/>
<dbReference type="InParanoid" id="A0A1W4X7F9"/>
<feature type="transmembrane region" description="Helical" evidence="1">
    <location>
        <begin position="71"/>
        <end position="92"/>
    </location>
</feature>
<accession>A0A1W4X7F9</accession>
<dbReference type="AlphaFoldDB" id="A0A1W4X7F9"/>
<keyword evidence="2" id="KW-1185">Reference proteome</keyword>
<keyword evidence="1" id="KW-0812">Transmembrane</keyword>
<protein>
    <submittedName>
        <fullName evidence="3">Uncharacterized protein LOC108739385</fullName>
    </submittedName>
</protein>
<organism evidence="2 3">
    <name type="scientific">Agrilus planipennis</name>
    <name type="common">Emerald ash borer</name>
    <name type="synonym">Agrilus marcopoli</name>
    <dbReference type="NCBI Taxonomy" id="224129"/>
    <lineage>
        <taxon>Eukaryota</taxon>
        <taxon>Metazoa</taxon>
        <taxon>Ecdysozoa</taxon>
        <taxon>Arthropoda</taxon>
        <taxon>Hexapoda</taxon>
        <taxon>Insecta</taxon>
        <taxon>Pterygota</taxon>
        <taxon>Neoptera</taxon>
        <taxon>Endopterygota</taxon>
        <taxon>Coleoptera</taxon>
        <taxon>Polyphaga</taxon>
        <taxon>Elateriformia</taxon>
        <taxon>Buprestoidea</taxon>
        <taxon>Buprestidae</taxon>
        <taxon>Agrilinae</taxon>
        <taxon>Agrilus</taxon>
    </lineage>
</organism>
<keyword evidence="1" id="KW-1133">Transmembrane helix</keyword>
<evidence type="ECO:0000313" key="3">
    <source>
        <dbReference type="RefSeq" id="XP_018328770.1"/>
    </source>
</evidence>
<reference evidence="3" key="1">
    <citation type="submission" date="2025-08" db="UniProtKB">
        <authorList>
            <consortium name="RefSeq"/>
        </authorList>
    </citation>
    <scope>IDENTIFICATION</scope>
    <source>
        <tissue evidence="3">Entire body</tissue>
    </source>
</reference>
<evidence type="ECO:0000313" key="2">
    <source>
        <dbReference type="Proteomes" id="UP000192223"/>
    </source>
</evidence>
<dbReference type="RefSeq" id="XP_018328770.1">
    <property type="nucleotide sequence ID" value="XM_018473268.2"/>
</dbReference>
<keyword evidence="1" id="KW-0472">Membrane</keyword>
<gene>
    <name evidence="3" type="primary">LOC108739385</name>
</gene>
<dbReference type="GeneID" id="108739385"/>
<evidence type="ECO:0000256" key="1">
    <source>
        <dbReference type="SAM" id="Phobius"/>
    </source>
</evidence>